<reference evidence="1 2" key="1">
    <citation type="submission" date="2015-01" db="EMBL/GenBank/DDBJ databases">
        <title>Evolution of Trichinella species and genotypes.</title>
        <authorList>
            <person name="Korhonen P.K."/>
            <person name="Edoardo P."/>
            <person name="Giuseppe L.R."/>
            <person name="Gasser R.B."/>
        </authorList>
    </citation>
    <scope>NUCLEOTIDE SEQUENCE [LARGE SCALE GENOMIC DNA]</scope>
    <source>
        <strain evidence="1">ISS3</strain>
    </source>
</reference>
<evidence type="ECO:0000313" key="1">
    <source>
        <dbReference type="EMBL" id="KRY31463.1"/>
    </source>
</evidence>
<proteinExistence type="predicted"/>
<dbReference type="AlphaFoldDB" id="A0A0V1B376"/>
<keyword evidence="2" id="KW-1185">Reference proteome</keyword>
<comment type="caution">
    <text evidence="1">The sequence shown here is derived from an EMBL/GenBank/DDBJ whole genome shotgun (WGS) entry which is preliminary data.</text>
</comment>
<dbReference type="Proteomes" id="UP000054776">
    <property type="component" value="Unassembled WGS sequence"/>
</dbReference>
<protein>
    <submittedName>
        <fullName evidence="1">Uncharacterized protein</fullName>
    </submittedName>
</protein>
<dbReference type="OrthoDB" id="10271995at2759"/>
<organism evidence="1 2">
    <name type="scientific">Trichinella spiralis</name>
    <name type="common">Trichina worm</name>
    <dbReference type="NCBI Taxonomy" id="6334"/>
    <lineage>
        <taxon>Eukaryota</taxon>
        <taxon>Metazoa</taxon>
        <taxon>Ecdysozoa</taxon>
        <taxon>Nematoda</taxon>
        <taxon>Enoplea</taxon>
        <taxon>Dorylaimia</taxon>
        <taxon>Trichinellida</taxon>
        <taxon>Trichinellidae</taxon>
        <taxon>Trichinella</taxon>
    </lineage>
</organism>
<name>A0A0V1B376_TRISP</name>
<dbReference type="EMBL" id="JYDH01000117">
    <property type="protein sequence ID" value="KRY31463.1"/>
    <property type="molecule type" value="Genomic_DNA"/>
</dbReference>
<evidence type="ECO:0000313" key="2">
    <source>
        <dbReference type="Proteomes" id="UP000054776"/>
    </source>
</evidence>
<gene>
    <name evidence="1" type="ORF">T01_7197</name>
</gene>
<accession>A0A0V1B376</accession>
<dbReference type="InParanoid" id="A0A0V1B376"/>
<sequence length="306" mass="34487">MVDDRSAKTFRDARKSGVDKLERAAKTQWTDGISTCSIISRYILIAQTCSYTFVWSVSRQRGPSIPSLLQLNGAAHLVLEPSGTDKKNTTNYSLVTSKSTMTRKRSVRLADYHRGSFPVTYDSAENGIQGKSIALPSDMNNWLVKILYRSQICPERREIPFDQARRRVADQASLILRTFAFVVICDLENDTATDRDDVSRLAFFYTSNTGQNVKLAREFYNHPNMQASKQASRQAGRRYLVRSSLEGCSTGASLFAQLVPEWRWANSTAQVSRSKTFSSVLLLFGNMNRNPTLHKIISFPNKAIFS</sequence>